<dbReference type="Proteomes" id="UP001500459">
    <property type="component" value="Unassembled WGS sequence"/>
</dbReference>
<dbReference type="Pfam" id="PF12864">
    <property type="entry name" value="DUF3822"/>
    <property type="match status" value="1"/>
</dbReference>
<dbReference type="Gene3D" id="3.30.420.250">
    <property type="match status" value="1"/>
</dbReference>
<reference evidence="2" key="1">
    <citation type="journal article" date="2019" name="Int. J. Syst. Evol. Microbiol.">
        <title>The Global Catalogue of Microorganisms (GCM) 10K type strain sequencing project: providing services to taxonomists for standard genome sequencing and annotation.</title>
        <authorList>
            <consortium name="The Broad Institute Genomics Platform"/>
            <consortium name="The Broad Institute Genome Sequencing Center for Infectious Disease"/>
            <person name="Wu L."/>
            <person name="Ma J."/>
        </authorList>
    </citation>
    <scope>NUCLEOTIDE SEQUENCE [LARGE SCALE GENOMIC DNA]</scope>
    <source>
        <strain evidence="2">JCM 17106</strain>
    </source>
</reference>
<evidence type="ECO:0000313" key="1">
    <source>
        <dbReference type="EMBL" id="GAA3508203.1"/>
    </source>
</evidence>
<sequence>MVQTTNNSTENAKYTLSIQVSLNGFSFCIVNSNIEIIKLERENFGIQLSPEQVLEKIKLAFDQNQNLKQNFSTIEVIYQNDLYSLVPKALFDPEALGEYLKYTTKVLSTDFIVYDELNPYELMNVYIPYTNINNFFFETFGAFTYKHTTSILLEHILYKEKNNDIPVVYAHMSLKYFDLIVIDKGKLILSNSYPHETKEDFLYYLLFVTEQLRLNPEEFKLFFLGDITKDSDYYAIAHTYIRTVAFGNRNNSITLSPEIQPIEPHQHFTLLSHF</sequence>
<dbReference type="CDD" id="cd24013">
    <property type="entry name" value="ASKHA_ATPase_BT3980-like"/>
    <property type="match status" value="1"/>
</dbReference>
<gene>
    <name evidence="1" type="ORF">GCM10022393_18620</name>
</gene>
<proteinExistence type="predicted"/>
<protein>
    <submittedName>
        <fullName evidence="1">DUF3822 family protein</fullName>
    </submittedName>
</protein>
<dbReference type="InterPro" id="IPR024213">
    <property type="entry name" value="DUF3822"/>
</dbReference>
<keyword evidence="2" id="KW-1185">Reference proteome</keyword>
<dbReference type="Gene3D" id="3.30.420.260">
    <property type="match status" value="1"/>
</dbReference>
<accession>A0ABP6UK61</accession>
<comment type="caution">
    <text evidence="1">The sequence shown here is derived from an EMBL/GenBank/DDBJ whole genome shotgun (WGS) entry which is preliminary data.</text>
</comment>
<organism evidence="1 2">
    <name type="scientific">Aquimarina addita</name>
    <dbReference type="NCBI Taxonomy" id="870485"/>
    <lineage>
        <taxon>Bacteria</taxon>
        <taxon>Pseudomonadati</taxon>
        <taxon>Bacteroidota</taxon>
        <taxon>Flavobacteriia</taxon>
        <taxon>Flavobacteriales</taxon>
        <taxon>Flavobacteriaceae</taxon>
        <taxon>Aquimarina</taxon>
    </lineage>
</organism>
<evidence type="ECO:0000313" key="2">
    <source>
        <dbReference type="Proteomes" id="UP001500459"/>
    </source>
</evidence>
<name>A0ABP6UK61_9FLAO</name>
<dbReference type="RefSeq" id="WP_344926734.1">
    <property type="nucleotide sequence ID" value="NZ_BAABCW010000006.1"/>
</dbReference>
<dbReference type="EMBL" id="BAABCW010000006">
    <property type="protein sequence ID" value="GAA3508203.1"/>
    <property type="molecule type" value="Genomic_DNA"/>
</dbReference>